<name>A0A1I3HXV3_SELRU</name>
<dbReference type="RefSeq" id="WP_075445728.1">
    <property type="nucleotide sequence ID" value="NZ_FOQK01000035.1"/>
</dbReference>
<protein>
    <submittedName>
        <fullName evidence="1">Uncharacterized protein</fullName>
    </submittedName>
</protein>
<evidence type="ECO:0000313" key="1">
    <source>
        <dbReference type="EMBL" id="SFI40521.1"/>
    </source>
</evidence>
<dbReference type="Proteomes" id="UP000183639">
    <property type="component" value="Unassembled WGS sequence"/>
</dbReference>
<sequence>MDVGQVYQKLVESMDHVADELTERGNKGLIRTLGYYNGDDGTGFDWAMNGRTCEFGYDYKGSSLYAVKAWVGSNGVITVYGYDFDAMAPAIEKKINLESITKAEGFAALLDEELDSKAVFDARFRLDSFVVPDDVVTAFHSAMTEEWDDEEE</sequence>
<organism evidence="1 2">
    <name type="scientific">Selenomonas ruminantium</name>
    <dbReference type="NCBI Taxonomy" id="971"/>
    <lineage>
        <taxon>Bacteria</taxon>
        <taxon>Bacillati</taxon>
        <taxon>Bacillota</taxon>
        <taxon>Negativicutes</taxon>
        <taxon>Selenomonadales</taxon>
        <taxon>Selenomonadaceae</taxon>
        <taxon>Selenomonas</taxon>
    </lineage>
</organism>
<dbReference type="EMBL" id="FOQK01000035">
    <property type="protein sequence ID" value="SFI40521.1"/>
    <property type="molecule type" value="Genomic_DNA"/>
</dbReference>
<dbReference type="OrthoDB" id="4827574at2"/>
<accession>A0A1I3HXV3</accession>
<gene>
    <name evidence="1" type="ORF">SAMN04487861_13518</name>
</gene>
<proteinExistence type="predicted"/>
<evidence type="ECO:0000313" key="2">
    <source>
        <dbReference type="Proteomes" id="UP000183639"/>
    </source>
</evidence>
<reference evidence="1 2" key="1">
    <citation type="submission" date="2016-10" db="EMBL/GenBank/DDBJ databases">
        <authorList>
            <person name="de Groot N.N."/>
        </authorList>
    </citation>
    <scope>NUCLEOTIDE SEQUENCE [LARGE SCALE GENOMIC DNA]</scope>
    <source>
        <strain evidence="1 2">Z108</strain>
    </source>
</reference>
<dbReference type="AlphaFoldDB" id="A0A1I3HXV3"/>